<protein>
    <submittedName>
        <fullName evidence="2">Microtubule-associated protein futsch-like</fullName>
    </submittedName>
</protein>
<reference evidence="2 3" key="1">
    <citation type="journal article" date="2015" name="Proc. Natl. Acad. Sci. U.S.A.">
        <title>The resurrection genome of Boea hygrometrica: A blueprint for survival of dehydration.</title>
        <authorList>
            <person name="Xiao L."/>
            <person name="Yang G."/>
            <person name="Zhang L."/>
            <person name="Yang X."/>
            <person name="Zhao S."/>
            <person name="Ji Z."/>
            <person name="Zhou Q."/>
            <person name="Hu M."/>
            <person name="Wang Y."/>
            <person name="Chen M."/>
            <person name="Xu Y."/>
            <person name="Jin H."/>
            <person name="Xiao X."/>
            <person name="Hu G."/>
            <person name="Bao F."/>
            <person name="Hu Y."/>
            <person name="Wan P."/>
            <person name="Li L."/>
            <person name="Deng X."/>
            <person name="Kuang T."/>
            <person name="Xiang C."/>
            <person name="Zhu J.K."/>
            <person name="Oliver M.J."/>
            <person name="He Y."/>
        </authorList>
    </citation>
    <scope>NUCLEOTIDE SEQUENCE [LARGE SCALE GENOMIC DNA]</scope>
    <source>
        <strain evidence="3">cv. XS01</strain>
    </source>
</reference>
<evidence type="ECO:0000313" key="2">
    <source>
        <dbReference type="EMBL" id="KZV20377.1"/>
    </source>
</evidence>
<gene>
    <name evidence="2" type="ORF">F511_34855</name>
</gene>
<feature type="region of interest" description="Disordered" evidence="1">
    <location>
        <begin position="14"/>
        <end position="33"/>
    </location>
</feature>
<dbReference type="Proteomes" id="UP000250235">
    <property type="component" value="Unassembled WGS sequence"/>
</dbReference>
<dbReference type="EMBL" id="KV015701">
    <property type="protein sequence ID" value="KZV20377.1"/>
    <property type="molecule type" value="Genomic_DNA"/>
</dbReference>
<evidence type="ECO:0000256" key="1">
    <source>
        <dbReference type="SAM" id="MobiDB-lite"/>
    </source>
</evidence>
<evidence type="ECO:0000313" key="3">
    <source>
        <dbReference type="Proteomes" id="UP000250235"/>
    </source>
</evidence>
<sequence length="107" mass="11746">MSGQEVEGIAARFESLEENGRKETETTNEILGRSRRSFKVPRSAMGLEEQVIAAGVVISQPTLSLDELLCILDQIEKLLLKVEQSPTKSKLDALTLLMNALGAEDFV</sequence>
<dbReference type="AlphaFoldDB" id="A0A2Z7AF23"/>
<organism evidence="2 3">
    <name type="scientific">Dorcoceras hygrometricum</name>
    <dbReference type="NCBI Taxonomy" id="472368"/>
    <lineage>
        <taxon>Eukaryota</taxon>
        <taxon>Viridiplantae</taxon>
        <taxon>Streptophyta</taxon>
        <taxon>Embryophyta</taxon>
        <taxon>Tracheophyta</taxon>
        <taxon>Spermatophyta</taxon>
        <taxon>Magnoliopsida</taxon>
        <taxon>eudicotyledons</taxon>
        <taxon>Gunneridae</taxon>
        <taxon>Pentapetalae</taxon>
        <taxon>asterids</taxon>
        <taxon>lamiids</taxon>
        <taxon>Lamiales</taxon>
        <taxon>Gesneriaceae</taxon>
        <taxon>Didymocarpoideae</taxon>
        <taxon>Trichosporeae</taxon>
        <taxon>Loxocarpinae</taxon>
        <taxon>Dorcoceras</taxon>
    </lineage>
</organism>
<feature type="compositionally biased region" description="Basic and acidic residues" evidence="1">
    <location>
        <begin position="14"/>
        <end position="25"/>
    </location>
</feature>
<dbReference type="OrthoDB" id="904194at2759"/>
<proteinExistence type="predicted"/>
<keyword evidence="3" id="KW-1185">Reference proteome</keyword>
<name>A0A2Z7AF23_9LAMI</name>
<accession>A0A2Z7AF23</accession>